<dbReference type="Gene3D" id="3.40.50.620">
    <property type="entry name" value="HUPs"/>
    <property type="match status" value="2"/>
</dbReference>
<keyword evidence="4" id="KW-1185">Reference proteome</keyword>
<dbReference type="InterPro" id="IPR006016">
    <property type="entry name" value="UspA"/>
</dbReference>
<dbReference type="CDD" id="cd00293">
    <property type="entry name" value="USP-like"/>
    <property type="match status" value="2"/>
</dbReference>
<dbReference type="PRINTS" id="PR01438">
    <property type="entry name" value="UNVRSLSTRESS"/>
</dbReference>
<dbReference type="AlphaFoldDB" id="A0A1H5YMM4"/>
<gene>
    <name evidence="3" type="ORF">SAMN03080598_03077</name>
</gene>
<name>A0A1H5YMM4_9BACT</name>
<feature type="domain" description="UspA" evidence="2">
    <location>
        <begin position="150"/>
        <end position="278"/>
    </location>
</feature>
<dbReference type="PANTHER" id="PTHR46268">
    <property type="entry name" value="STRESS RESPONSE PROTEIN NHAX"/>
    <property type="match status" value="1"/>
</dbReference>
<dbReference type="InterPro" id="IPR014729">
    <property type="entry name" value="Rossmann-like_a/b/a_fold"/>
</dbReference>
<dbReference type="SUPFAM" id="SSF52402">
    <property type="entry name" value="Adenine nucleotide alpha hydrolases-like"/>
    <property type="match status" value="2"/>
</dbReference>
<evidence type="ECO:0000259" key="2">
    <source>
        <dbReference type="Pfam" id="PF00582"/>
    </source>
</evidence>
<accession>A0A1H5YMM4</accession>
<comment type="similarity">
    <text evidence="1">Belongs to the universal stress protein A family.</text>
</comment>
<protein>
    <submittedName>
        <fullName evidence="3">Nucleotide-binding universal stress protein, UspA family</fullName>
    </submittedName>
</protein>
<reference evidence="4" key="1">
    <citation type="submission" date="2016-10" db="EMBL/GenBank/DDBJ databases">
        <authorList>
            <person name="Varghese N."/>
            <person name="Submissions S."/>
        </authorList>
    </citation>
    <scope>NUCLEOTIDE SEQUENCE [LARGE SCALE GENOMIC DNA]</scope>
    <source>
        <strain evidence="4">DSM 17298</strain>
    </source>
</reference>
<evidence type="ECO:0000313" key="4">
    <source>
        <dbReference type="Proteomes" id="UP000236736"/>
    </source>
</evidence>
<sequence>MKFFSKAMIGLDLTEMDDILIKKTAVFVKFLGIEKCYFVHVSKNLEIPQAILQKYPDLVAPTDESLEAVIQNKLKEFNFPADIETEIFVEEGKHPLETFLRWAKIKDTDLIIMGRKDTLPGHGVLADGVAKKAPCSVLLIQEKRPVKFPKKILIATDFSAHNHPIYEFAELLSDEVKAELVPVHIYEVPHGYSKTGKTFEEFSEIMKENARADFKKFVSKHNHPNLECQMVLNDGKNPGNLILEFATKIEADMILLGSRGRTSSAAILLGSTAEKLIHVNKLLPMLIFKKKGETMGFFDALFKI</sequence>
<dbReference type="STRING" id="1120964.GCA_001313265_04230"/>
<dbReference type="RefSeq" id="WP_103925705.1">
    <property type="nucleotide sequence ID" value="NZ_FNVR01000020.1"/>
</dbReference>
<dbReference type="PANTHER" id="PTHR46268:SF6">
    <property type="entry name" value="UNIVERSAL STRESS PROTEIN UP12"/>
    <property type="match status" value="1"/>
</dbReference>
<evidence type="ECO:0000256" key="1">
    <source>
        <dbReference type="ARBA" id="ARBA00008791"/>
    </source>
</evidence>
<dbReference type="OrthoDB" id="1522996at2"/>
<dbReference type="Pfam" id="PF00582">
    <property type="entry name" value="Usp"/>
    <property type="match status" value="2"/>
</dbReference>
<dbReference type="EMBL" id="FNVR01000020">
    <property type="protein sequence ID" value="SEG25000.1"/>
    <property type="molecule type" value="Genomic_DNA"/>
</dbReference>
<feature type="domain" description="UspA" evidence="2">
    <location>
        <begin position="9"/>
        <end position="140"/>
    </location>
</feature>
<dbReference type="InterPro" id="IPR006015">
    <property type="entry name" value="Universal_stress_UspA"/>
</dbReference>
<proteinExistence type="inferred from homology"/>
<dbReference type="Proteomes" id="UP000236736">
    <property type="component" value="Unassembled WGS sequence"/>
</dbReference>
<evidence type="ECO:0000313" key="3">
    <source>
        <dbReference type="EMBL" id="SEG25000.1"/>
    </source>
</evidence>
<organism evidence="3 4">
    <name type="scientific">Algoriphagus boritolerans DSM 17298 = JCM 18970</name>
    <dbReference type="NCBI Taxonomy" id="1120964"/>
    <lineage>
        <taxon>Bacteria</taxon>
        <taxon>Pseudomonadati</taxon>
        <taxon>Bacteroidota</taxon>
        <taxon>Cytophagia</taxon>
        <taxon>Cytophagales</taxon>
        <taxon>Cyclobacteriaceae</taxon>
        <taxon>Algoriphagus</taxon>
    </lineage>
</organism>